<dbReference type="InterPro" id="IPR001471">
    <property type="entry name" value="AP2/ERF_dom"/>
</dbReference>
<keyword evidence="4" id="KW-0238">DNA-binding</keyword>
<dbReference type="PRINTS" id="PR00367">
    <property type="entry name" value="ETHRSPELEMNT"/>
</dbReference>
<evidence type="ECO:0000256" key="3">
    <source>
        <dbReference type="ARBA" id="ARBA00023015"/>
    </source>
</evidence>
<feature type="region of interest" description="Disordered" evidence="7">
    <location>
        <begin position="136"/>
        <end position="177"/>
    </location>
</feature>
<comment type="caution">
    <text evidence="9">The sequence shown here is derived from an EMBL/GenBank/DDBJ whole genome shotgun (WGS) entry which is preliminary data.</text>
</comment>
<dbReference type="GO" id="GO:0003700">
    <property type="term" value="F:DNA-binding transcription factor activity"/>
    <property type="evidence" value="ECO:0007669"/>
    <property type="project" value="InterPro"/>
</dbReference>
<comment type="subcellular location">
    <subcellularLocation>
        <location evidence="1">Nucleus</location>
    </subcellularLocation>
</comment>
<keyword evidence="2" id="KW-0677">Repeat</keyword>
<dbReference type="Gene3D" id="3.30.730.10">
    <property type="entry name" value="AP2/ERF domain"/>
    <property type="match status" value="2"/>
</dbReference>
<dbReference type="PROSITE" id="PS51032">
    <property type="entry name" value="AP2_ERF"/>
    <property type="match status" value="2"/>
</dbReference>
<reference evidence="9" key="1">
    <citation type="submission" date="2023-07" db="EMBL/GenBank/DDBJ databases">
        <title>draft genome sequence of fig (Ficus carica).</title>
        <authorList>
            <person name="Takahashi T."/>
            <person name="Nishimura K."/>
        </authorList>
    </citation>
    <scope>NUCLEOTIDE SEQUENCE</scope>
</reference>
<feature type="compositionally biased region" description="Gly residues" evidence="7">
    <location>
        <begin position="146"/>
        <end position="158"/>
    </location>
</feature>
<dbReference type="Pfam" id="PF00847">
    <property type="entry name" value="AP2"/>
    <property type="match status" value="2"/>
</dbReference>
<dbReference type="SUPFAM" id="SSF54171">
    <property type="entry name" value="DNA-binding domain"/>
    <property type="match status" value="2"/>
</dbReference>
<protein>
    <recommendedName>
        <fullName evidence="8">AP2/ERF domain-containing protein</fullName>
    </recommendedName>
</protein>
<feature type="region of interest" description="Disordered" evidence="7">
    <location>
        <begin position="1"/>
        <end position="22"/>
    </location>
</feature>
<proteinExistence type="predicted"/>
<dbReference type="GO" id="GO:0005634">
    <property type="term" value="C:nucleus"/>
    <property type="evidence" value="ECO:0007669"/>
    <property type="project" value="UniProtKB-SubCell"/>
</dbReference>
<dbReference type="InterPro" id="IPR016177">
    <property type="entry name" value="DNA-bd_dom_sf"/>
</dbReference>
<evidence type="ECO:0000256" key="5">
    <source>
        <dbReference type="ARBA" id="ARBA00023163"/>
    </source>
</evidence>
<dbReference type="InterPro" id="IPR036955">
    <property type="entry name" value="AP2/ERF_dom_sf"/>
</dbReference>
<keyword evidence="5" id="KW-0804">Transcription</keyword>
<gene>
    <name evidence="9" type="ORF">TIFTF001_006380</name>
</gene>
<evidence type="ECO:0000313" key="9">
    <source>
        <dbReference type="EMBL" id="GMN36889.1"/>
    </source>
</evidence>
<keyword evidence="6" id="KW-0539">Nucleus</keyword>
<dbReference type="Proteomes" id="UP001187192">
    <property type="component" value="Unassembled WGS sequence"/>
</dbReference>
<dbReference type="FunFam" id="3.30.730.10:FF:000003">
    <property type="entry name" value="AP2-like ethylene-responsive transcription factor ANT"/>
    <property type="match status" value="1"/>
</dbReference>
<organism evidence="9 10">
    <name type="scientific">Ficus carica</name>
    <name type="common">Common fig</name>
    <dbReference type="NCBI Taxonomy" id="3494"/>
    <lineage>
        <taxon>Eukaryota</taxon>
        <taxon>Viridiplantae</taxon>
        <taxon>Streptophyta</taxon>
        <taxon>Embryophyta</taxon>
        <taxon>Tracheophyta</taxon>
        <taxon>Spermatophyta</taxon>
        <taxon>Magnoliopsida</taxon>
        <taxon>eudicotyledons</taxon>
        <taxon>Gunneridae</taxon>
        <taxon>Pentapetalae</taxon>
        <taxon>rosids</taxon>
        <taxon>fabids</taxon>
        <taxon>Rosales</taxon>
        <taxon>Moraceae</taxon>
        <taxon>Ficeae</taxon>
        <taxon>Ficus</taxon>
    </lineage>
</organism>
<evidence type="ECO:0000256" key="1">
    <source>
        <dbReference type="ARBA" id="ARBA00004123"/>
    </source>
</evidence>
<dbReference type="CDD" id="cd00018">
    <property type="entry name" value="AP2"/>
    <property type="match status" value="2"/>
</dbReference>
<feature type="compositionally biased region" description="Polar residues" evidence="7">
    <location>
        <begin position="160"/>
        <end position="173"/>
    </location>
</feature>
<feature type="region of interest" description="Disordered" evidence="7">
    <location>
        <begin position="456"/>
        <end position="485"/>
    </location>
</feature>
<feature type="compositionally biased region" description="Low complexity" evidence="7">
    <location>
        <begin position="1"/>
        <end position="18"/>
    </location>
</feature>
<dbReference type="AlphaFoldDB" id="A0AA87ZNV3"/>
<evidence type="ECO:0000256" key="4">
    <source>
        <dbReference type="ARBA" id="ARBA00023125"/>
    </source>
</evidence>
<accession>A0AA87ZNV3</accession>
<feature type="domain" description="AP2/ERF" evidence="8">
    <location>
        <begin position="220"/>
        <end position="283"/>
    </location>
</feature>
<dbReference type="FunFam" id="3.30.730.10:FF:000002">
    <property type="entry name" value="AP2-like ethylene-responsive transcription factor"/>
    <property type="match status" value="1"/>
</dbReference>
<evidence type="ECO:0000256" key="7">
    <source>
        <dbReference type="SAM" id="MobiDB-lite"/>
    </source>
</evidence>
<evidence type="ECO:0000256" key="2">
    <source>
        <dbReference type="ARBA" id="ARBA00022737"/>
    </source>
</evidence>
<keyword evidence="10" id="KW-1185">Reference proteome</keyword>
<dbReference type="GO" id="GO:0003677">
    <property type="term" value="F:DNA binding"/>
    <property type="evidence" value="ECO:0007669"/>
    <property type="project" value="UniProtKB-KW"/>
</dbReference>
<dbReference type="EMBL" id="BTGU01000006">
    <property type="protein sequence ID" value="GMN36889.1"/>
    <property type="molecule type" value="Genomic_DNA"/>
</dbReference>
<dbReference type="SMART" id="SM00380">
    <property type="entry name" value="AP2"/>
    <property type="match status" value="2"/>
</dbReference>
<sequence length="530" mass="57984">MENNETASTNASNNPNEENSPKLEDFLGCCYSNSPPDHEAKVYCSSAAQTQSSGQEEELQHYRTTKNISKMINVNLAPTFNAVHGDMEALENSTNTNNNPMNRPCSLMVQPYGQLIPGGDNGGVYKSWLGQTLPYNSHGGDDQKPAGGGDDQSNGGCGFQSLSLTMSPSSQNGGHHVVGAISPAALQLSSDSRKRSVGKAVAKEPVPRKSIDTFGQRTSQYRGVTRHRWTGRYEAHLWDNSCRKEGQTRKGRQGGYDKEEKAARAYDLAALKYWGSTTHINFPLSTYEKELEEMKNMTRQEFVANLRRKSSGFSRGASMYRGVTRHHQHGRWQARIGRVAGNKDLYLGTFSTQEEAAEAYDIAAIKFRGTSAVTNFDISRYDVKRICSSSTLIAGDLAKRSPRDSAPPTAAAALEDFNSCMSASSSPQQTLLAITNGEPSDELTDMVWTANAAHEDNPPHEINSDTSHRNASHGGDQFGGGGGDFSQAYFMQGSAKFDQHDNEGNHDQHGRIGNLGLVQQHVPMFALWNE</sequence>
<feature type="domain" description="AP2/ERF" evidence="8">
    <location>
        <begin position="319"/>
        <end position="377"/>
    </location>
</feature>
<keyword evidence="3" id="KW-0805">Transcription regulation</keyword>
<evidence type="ECO:0000256" key="6">
    <source>
        <dbReference type="ARBA" id="ARBA00023242"/>
    </source>
</evidence>
<evidence type="ECO:0000313" key="10">
    <source>
        <dbReference type="Proteomes" id="UP001187192"/>
    </source>
</evidence>
<evidence type="ECO:0000259" key="8">
    <source>
        <dbReference type="PROSITE" id="PS51032"/>
    </source>
</evidence>
<dbReference type="PANTHER" id="PTHR32467">
    <property type="entry name" value="AP2-LIKE ETHYLENE-RESPONSIVE TRANSCRIPTION FACTOR"/>
    <property type="match status" value="1"/>
</dbReference>
<name>A0AA87ZNV3_FICCA</name>
<dbReference type="PANTHER" id="PTHR32467:SF90">
    <property type="entry name" value="AP2-LIKE ETHYLENE-RESPONSIVE TRANSCRIPTION FACTOR AIL1"/>
    <property type="match status" value="1"/>
</dbReference>
<feature type="compositionally biased region" description="Basic and acidic residues" evidence="7">
    <location>
        <begin position="456"/>
        <end position="468"/>
    </location>
</feature>